<evidence type="ECO:0000313" key="3">
    <source>
        <dbReference type="Proteomes" id="UP000002218"/>
    </source>
</evidence>
<dbReference type="KEGG" id="nml:Namu_3355"/>
<feature type="compositionally biased region" description="Pro residues" evidence="1">
    <location>
        <begin position="311"/>
        <end position="330"/>
    </location>
</feature>
<dbReference type="AlphaFoldDB" id="C8XDY0"/>
<dbReference type="Proteomes" id="UP000002218">
    <property type="component" value="Chromosome"/>
</dbReference>
<protein>
    <recommendedName>
        <fullName evidence="4">Regulatory protein</fullName>
    </recommendedName>
</protein>
<evidence type="ECO:0000313" key="2">
    <source>
        <dbReference type="EMBL" id="ACV79683.1"/>
    </source>
</evidence>
<evidence type="ECO:0008006" key="4">
    <source>
        <dbReference type="Google" id="ProtNLM"/>
    </source>
</evidence>
<organism evidence="2 3">
    <name type="scientific">Nakamurella multipartita (strain ATCC 700099 / DSM 44233 / CIP 104796 / JCM 9543 / NBRC 105858 / Y-104)</name>
    <name type="common">Microsphaera multipartita</name>
    <dbReference type="NCBI Taxonomy" id="479431"/>
    <lineage>
        <taxon>Bacteria</taxon>
        <taxon>Bacillati</taxon>
        <taxon>Actinomycetota</taxon>
        <taxon>Actinomycetes</taxon>
        <taxon>Nakamurellales</taxon>
        <taxon>Nakamurellaceae</taxon>
        <taxon>Nakamurella</taxon>
    </lineage>
</organism>
<dbReference type="HOGENOM" id="CLU_045655_0_0_11"/>
<feature type="region of interest" description="Disordered" evidence="1">
    <location>
        <begin position="284"/>
        <end position="330"/>
    </location>
</feature>
<feature type="compositionally biased region" description="Pro residues" evidence="1">
    <location>
        <begin position="290"/>
        <end position="299"/>
    </location>
</feature>
<evidence type="ECO:0000256" key="1">
    <source>
        <dbReference type="SAM" id="MobiDB-lite"/>
    </source>
</evidence>
<dbReference type="Pfam" id="PF18937">
    <property type="entry name" value="DUF5685"/>
    <property type="match status" value="1"/>
</dbReference>
<proteinExistence type="predicted"/>
<dbReference type="RefSeq" id="WP_015748549.1">
    <property type="nucleotide sequence ID" value="NC_013235.1"/>
</dbReference>
<dbReference type="OrthoDB" id="3210612at2"/>
<dbReference type="InterPro" id="IPR043740">
    <property type="entry name" value="DUF5685"/>
</dbReference>
<sequence length="393" mass="41248">MFGVVHACRGTLDDELFAQWQAHLCGLCLQLRDSRGQLSRALTNTDAIALSVLTEAQQSSPAGRRTAGPCPLRGMRTAQVVRPGSAATRLGAAASLTLAAAKAQDLRAERVHHLGLPTLRTRAGSALAEPLRRRALADAPMARVMHATRALDGLARQGAVEAAVRPGDDLLAVTAPTAQATAEIFAASATVAGRPENEPLLRELGSDFGTLAHLLDAVTDLPADRRNGSFNPIAATGTPLAQVREHCRRLVRRIRVSFDQLALTDGRLARALLVDGTHAALHRAFDPPAGTTPPPPNWPGVPTQVPDKPAPDSPQGPQSPPPPEPPRPPFWPNVLPWIGVYCTGYACCAAHENPCTGRQHSAGCSGCDGSCCDCGDCCDCDCGDGCCCDCGCN</sequence>
<dbReference type="STRING" id="479431.Namu_3355"/>
<dbReference type="InParanoid" id="C8XDY0"/>
<accession>C8XDY0</accession>
<gene>
    <name evidence="2" type="ordered locus">Namu_3355</name>
</gene>
<reference evidence="2 3" key="2">
    <citation type="journal article" date="2010" name="Stand. Genomic Sci.">
        <title>Complete genome sequence of Nakamurella multipartita type strain (Y-104).</title>
        <authorList>
            <person name="Tice H."/>
            <person name="Mayilraj S."/>
            <person name="Sims D."/>
            <person name="Lapidus A."/>
            <person name="Nolan M."/>
            <person name="Lucas S."/>
            <person name="Glavina Del Rio T."/>
            <person name="Copeland A."/>
            <person name="Cheng J.F."/>
            <person name="Meincke L."/>
            <person name="Bruce D."/>
            <person name="Goodwin L."/>
            <person name="Pitluck S."/>
            <person name="Ivanova N."/>
            <person name="Mavromatis K."/>
            <person name="Ovchinnikova G."/>
            <person name="Pati A."/>
            <person name="Chen A."/>
            <person name="Palaniappan K."/>
            <person name="Land M."/>
            <person name="Hauser L."/>
            <person name="Chang Y.J."/>
            <person name="Jeffries C.D."/>
            <person name="Detter J.C."/>
            <person name="Brettin T."/>
            <person name="Rohde M."/>
            <person name="Goker M."/>
            <person name="Bristow J."/>
            <person name="Eisen J.A."/>
            <person name="Markowitz V."/>
            <person name="Hugenholtz P."/>
            <person name="Kyrpides N.C."/>
            <person name="Klenk H.P."/>
            <person name="Chen F."/>
        </authorList>
    </citation>
    <scope>NUCLEOTIDE SEQUENCE [LARGE SCALE GENOMIC DNA]</scope>
    <source>
        <strain evidence="3">ATCC 700099 / DSM 44233 / CIP 104796 / JCM 9543 / NBRC 105858 / Y-104</strain>
    </source>
</reference>
<reference evidence="3" key="1">
    <citation type="submission" date="2009-09" db="EMBL/GenBank/DDBJ databases">
        <title>The complete genome of Nakamurella multipartita DSM 44233.</title>
        <authorList>
            <consortium name="US DOE Joint Genome Institute (JGI-PGF)"/>
            <person name="Lucas S."/>
            <person name="Copeland A."/>
            <person name="Lapidus A."/>
            <person name="Glavina del Rio T."/>
            <person name="Dalin E."/>
            <person name="Tice H."/>
            <person name="Bruce D."/>
            <person name="Goodwin L."/>
            <person name="Pitluck S."/>
            <person name="Kyrpides N."/>
            <person name="Mavromatis K."/>
            <person name="Ivanova N."/>
            <person name="Ovchinnikova G."/>
            <person name="Sims D."/>
            <person name="Meincke L."/>
            <person name="Brettin T."/>
            <person name="Detter J.C."/>
            <person name="Han C."/>
            <person name="Larimer F."/>
            <person name="Land M."/>
            <person name="Hauser L."/>
            <person name="Markowitz V."/>
            <person name="Cheng J.-F."/>
            <person name="Hugenholtz P."/>
            <person name="Woyke T."/>
            <person name="Wu D."/>
            <person name="Klenk H.-P."/>
            <person name="Eisen J.A."/>
        </authorList>
    </citation>
    <scope>NUCLEOTIDE SEQUENCE [LARGE SCALE GENOMIC DNA]</scope>
    <source>
        <strain evidence="3">ATCC 700099 / DSM 44233 / CIP 104796 / JCM 9543 / NBRC 105858 / Y-104</strain>
    </source>
</reference>
<keyword evidence="3" id="KW-1185">Reference proteome</keyword>
<name>C8XDY0_NAKMY</name>
<dbReference type="eggNOG" id="ENOG502Z8PZ">
    <property type="taxonomic scope" value="Bacteria"/>
</dbReference>
<dbReference type="EMBL" id="CP001737">
    <property type="protein sequence ID" value="ACV79683.1"/>
    <property type="molecule type" value="Genomic_DNA"/>
</dbReference>